<proteinExistence type="predicted"/>
<feature type="domain" description="Transcription regulator PadR N-terminal" evidence="1">
    <location>
        <begin position="18"/>
        <end position="90"/>
    </location>
</feature>
<dbReference type="SUPFAM" id="SSF46785">
    <property type="entry name" value="Winged helix' DNA-binding domain"/>
    <property type="match status" value="1"/>
</dbReference>
<dbReference type="InterPro" id="IPR036388">
    <property type="entry name" value="WH-like_DNA-bd_sf"/>
</dbReference>
<dbReference type="InterPro" id="IPR005149">
    <property type="entry name" value="Tscrpt_reg_PadR_N"/>
</dbReference>
<reference evidence="2" key="1">
    <citation type="submission" date="2022-03" db="EMBL/GenBank/DDBJ databases">
        <title>The complete genome sequence of a Methyloterrigena soli.</title>
        <authorList>
            <person name="Zi Z."/>
        </authorList>
    </citation>
    <scope>NUCLEOTIDE SEQUENCE</scope>
    <source>
        <strain evidence="2">M48</strain>
    </source>
</reference>
<dbReference type="PANTHER" id="PTHR33169">
    <property type="entry name" value="PADR-FAMILY TRANSCRIPTIONAL REGULATOR"/>
    <property type="match status" value="1"/>
</dbReference>
<comment type="caution">
    <text evidence="2">The sequence shown here is derived from an EMBL/GenBank/DDBJ whole genome shotgun (WGS) entry which is preliminary data.</text>
</comment>
<organism evidence="2 3">
    <name type="scientific">Paradevosia shaoguanensis</name>
    <dbReference type="NCBI Taxonomy" id="1335043"/>
    <lineage>
        <taxon>Bacteria</taxon>
        <taxon>Pseudomonadati</taxon>
        <taxon>Pseudomonadota</taxon>
        <taxon>Alphaproteobacteria</taxon>
        <taxon>Hyphomicrobiales</taxon>
        <taxon>Devosiaceae</taxon>
        <taxon>Paradevosia</taxon>
    </lineage>
</organism>
<dbReference type="Pfam" id="PF03551">
    <property type="entry name" value="PadR"/>
    <property type="match status" value="1"/>
</dbReference>
<dbReference type="RefSeq" id="WP_281735399.1">
    <property type="nucleotide sequence ID" value="NZ_JAKETQ010000001.1"/>
</dbReference>
<protein>
    <submittedName>
        <fullName evidence="2">PadR family transcriptional regulator</fullName>
    </submittedName>
</protein>
<dbReference type="Gene3D" id="1.10.10.10">
    <property type="entry name" value="Winged helix-like DNA-binding domain superfamily/Winged helix DNA-binding domain"/>
    <property type="match status" value="1"/>
</dbReference>
<gene>
    <name evidence="2" type="ORF">ML536_06965</name>
</gene>
<evidence type="ECO:0000313" key="2">
    <source>
        <dbReference type="EMBL" id="MCI0126565.1"/>
    </source>
</evidence>
<dbReference type="InterPro" id="IPR036390">
    <property type="entry name" value="WH_DNA-bd_sf"/>
</dbReference>
<name>A0AA41UAP1_9HYPH</name>
<dbReference type="InterPro" id="IPR052509">
    <property type="entry name" value="Metal_resp_DNA-bind_regulator"/>
</dbReference>
<keyword evidence="3" id="KW-1185">Reference proteome</keyword>
<dbReference type="AlphaFoldDB" id="A0AA41UAP1"/>
<accession>A0AA41UAP1</accession>
<evidence type="ECO:0000259" key="1">
    <source>
        <dbReference type="Pfam" id="PF03551"/>
    </source>
</evidence>
<dbReference type="Proteomes" id="UP001156140">
    <property type="component" value="Unassembled WGS sequence"/>
</dbReference>
<evidence type="ECO:0000313" key="3">
    <source>
        <dbReference type="Proteomes" id="UP001156140"/>
    </source>
</evidence>
<dbReference type="PANTHER" id="PTHR33169:SF14">
    <property type="entry name" value="TRANSCRIPTIONAL REGULATOR RV3488"/>
    <property type="match status" value="1"/>
</dbReference>
<sequence length="113" mass="12512">MARDRNPNFLNGVPELLVLQLLKDREMYGYELVQAIQAATGETIVLGEGVVYPVLHMLEREGALRSRRQAVGGRSRIYYSLTPHGGLRLAEIAQSWSRIARAVAGVLGESRHA</sequence>
<dbReference type="EMBL" id="JALAZD010000001">
    <property type="protein sequence ID" value="MCI0126565.1"/>
    <property type="molecule type" value="Genomic_DNA"/>
</dbReference>